<evidence type="ECO:0000313" key="1">
    <source>
        <dbReference type="EMBL" id="MBX36999.1"/>
    </source>
</evidence>
<organism evidence="1">
    <name type="scientific">Rhizophora mucronata</name>
    <name type="common">Asiatic mangrove</name>
    <dbReference type="NCBI Taxonomy" id="61149"/>
    <lineage>
        <taxon>Eukaryota</taxon>
        <taxon>Viridiplantae</taxon>
        <taxon>Streptophyta</taxon>
        <taxon>Embryophyta</taxon>
        <taxon>Tracheophyta</taxon>
        <taxon>Spermatophyta</taxon>
        <taxon>Magnoliopsida</taxon>
        <taxon>eudicotyledons</taxon>
        <taxon>Gunneridae</taxon>
        <taxon>Pentapetalae</taxon>
        <taxon>rosids</taxon>
        <taxon>fabids</taxon>
        <taxon>Malpighiales</taxon>
        <taxon>Rhizophoraceae</taxon>
        <taxon>Rhizophora</taxon>
    </lineage>
</organism>
<dbReference type="EMBL" id="GGEC01056515">
    <property type="protein sequence ID" value="MBX36999.1"/>
    <property type="molecule type" value="Transcribed_RNA"/>
</dbReference>
<reference evidence="1" key="1">
    <citation type="submission" date="2018-02" db="EMBL/GenBank/DDBJ databases">
        <title>Rhizophora mucronata_Transcriptome.</title>
        <authorList>
            <person name="Meera S.P."/>
            <person name="Sreeshan A."/>
            <person name="Augustine A."/>
        </authorList>
    </citation>
    <scope>NUCLEOTIDE SEQUENCE</scope>
    <source>
        <tissue evidence="1">Leaf</tissue>
    </source>
</reference>
<protein>
    <submittedName>
        <fullName evidence="1">Uncharacterized protein</fullName>
    </submittedName>
</protein>
<proteinExistence type="predicted"/>
<sequence length="22" mass="2595">MNGVVTISIFQMNRIWLIESQD</sequence>
<accession>A0A2P2N3E3</accession>
<name>A0A2P2N3E3_RHIMU</name>
<dbReference type="AlphaFoldDB" id="A0A2P2N3E3"/>